<keyword evidence="1" id="KW-0472">Membrane</keyword>
<dbReference type="PANTHER" id="PTHR34473">
    <property type="entry name" value="UPF0699 TRANSMEMBRANE PROTEIN YDBS"/>
    <property type="match status" value="1"/>
</dbReference>
<dbReference type="AlphaFoldDB" id="A0AB94ISM5"/>
<accession>A0AB94ISM5</accession>
<proteinExistence type="predicted"/>
<sequence>MYSQMNGPQKRLSKDAVKVWIISETIASVIGFIILGILLYLDYRFSWKEWIGWILKGLLLLSVLGAVWSWIKSFLLYKSWRYDVNEEFLQLKSGVLNEKYQLVPMTKIQSVATNQGPVLRKYGLCSVSVETMASSHTIPVLPKEAAIELRNQIAHYAKIKEVES</sequence>
<evidence type="ECO:0000256" key="1">
    <source>
        <dbReference type="SAM" id="Phobius"/>
    </source>
</evidence>
<dbReference type="InterPro" id="IPR005182">
    <property type="entry name" value="YdbS-like_PH"/>
</dbReference>
<gene>
    <name evidence="3" type="ORF">BAVI_04799</name>
</gene>
<keyword evidence="1" id="KW-1133">Transmembrane helix</keyword>
<feature type="transmembrane region" description="Helical" evidence="1">
    <location>
        <begin position="21"/>
        <end position="41"/>
    </location>
</feature>
<organism evidence="3 4">
    <name type="scientific">Neobacillus vireti LMG 21834</name>
    <dbReference type="NCBI Taxonomy" id="1131730"/>
    <lineage>
        <taxon>Bacteria</taxon>
        <taxon>Bacillati</taxon>
        <taxon>Bacillota</taxon>
        <taxon>Bacilli</taxon>
        <taxon>Bacillales</taxon>
        <taxon>Bacillaceae</taxon>
        <taxon>Neobacillus</taxon>
    </lineage>
</organism>
<dbReference type="EMBL" id="ALAN01000033">
    <property type="protein sequence ID" value="ETI69987.1"/>
    <property type="molecule type" value="Genomic_DNA"/>
</dbReference>
<dbReference type="Pfam" id="PF03703">
    <property type="entry name" value="bPH_2"/>
    <property type="match status" value="1"/>
</dbReference>
<feature type="domain" description="YdbS-like PH" evidence="2">
    <location>
        <begin position="77"/>
        <end position="153"/>
    </location>
</feature>
<dbReference type="PANTHER" id="PTHR34473:SF2">
    <property type="entry name" value="UPF0699 TRANSMEMBRANE PROTEIN YDBT"/>
    <property type="match status" value="1"/>
</dbReference>
<dbReference type="RefSeq" id="WP_024027176.1">
    <property type="nucleotide sequence ID" value="NZ_ALAN01000033.1"/>
</dbReference>
<evidence type="ECO:0000259" key="2">
    <source>
        <dbReference type="Pfam" id="PF03703"/>
    </source>
</evidence>
<keyword evidence="4" id="KW-1185">Reference proteome</keyword>
<evidence type="ECO:0000313" key="3">
    <source>
        <dbReference type="EMBL" id="ETI69987.1"/>
    </source>
</evidence>
<evidence type="ECO:0000313" key="4">
    <source>
        <dbReference type="Proteomes" id="UP000018877"/>
    </source>
</evidence>
<keyword evidence="1" id="KW-0812">Transmembrane</keyword>
<protein>
    <recommendedName>
        <fullName evidence="2">YdbS-like PH domain-containing protein</fullName>
    </recommendedName>
</protein>
<dbReference type="Proteomes" id="UP000018877">
    <property type="component" value="Unassembled WGS sequence"/>
</dbReference>
<comment type="caution">
    <text evidence="3">The sequence shown here is derived from an EMBL/GenBank/DDBJ whole genome shotgun (WGS) entry which is preliminary data.</text>
</comment>
<name>A0AB94ISM5_9BACI</name>
<feature type="transmembrane region" description="Helical" evidence="1">
    <location>
        <begin position="53"/>
        <end position="71"/>
    </location>
</feature>
<reference evidence="3 4" key="1">
    <citation type="journal article" date="2014" name="Environ. Microbiol.">
        <title>The nitrate-ammonifying and nosZ-carrying bacterium Bacillus vireti is a potent source and sink for nitric and nitrous oxide under high nitrate conditions.</title>
        <authorList>
            <person name="Mania D."/>
            <person name="Heylen K."/>
            <person name="van Spanning R.J."/>
            <person name="Frostegard A."/>
        </authorList>
    </citation>
    <scope>NUCLEOTIDE SEQUENCE [LARGE SCALE GENOMIC DNA]</scope>
    <source>
        <strain evidence="3 4">LMG 21834</strain>
    </source>
</reference>